<evidence type="ECO:0000313" key="2">
    <source>
        <dbReference type="EMBL" id="QBQ16935.1"/>
    </source>
</evidence>
<feature type="signal peptide" evidence="1">
    <location>
        <begin position="1"/>
        <end position="29"/>
    </location>
</feature>
<organism evidence="2 3">
    <name type="scientific">Acinetobacter haemolyticus</name>
    <dbReference type="NCBI Taxonomy" id="29430"/>
    <lineage>
        <taxon>Bacteria</taxon>
        <taxon>Pseudomonadati</taxon>
        <taxon>Pseudomonadota</taxon>
        <taxon>Gammaproteobacteria</taxon>
        <taxon>Moraxellales</taxon>
        <taxon>Moraxellaceae</taxon>
        <taxon>Acinetobacter</taxon>
    </lineage>
</organism>
<name>A0A4P7B5W3_ACIHA</name>
<gene>
    <name evidence="2" type="ORF">AHTJR_11950</name>
</gene>
<sequence>MAKSTSTVAFKQTLLASFIGLCMSQTAFALQEISDEGLSQATGEGIALLPENFSFRFNGADTANGGAGTYGAGSIRLIPVGPLSATATAKGYKKADAWLYGLSLSQSNKNVGAAINGSDWGTLYGRPIDSWGSASNPWVIKTLTDDDVPNFVGNIENVTYLTLEAPLRHTTLPAAGSAESSAYNLKLGLWTDIFQRDANVVENGLDGLSNRLRLAAVWDGFSINGSNLKVFQTLGGVSPAMGGTYDALMKVNGVETTKTFNYGLNTNYNQTFGVAGLVRLNSGATDTKRGTVSNQTVTREIVQVNYNPATNTFSEGAVLATSGSDGLITSTAANATNTNAGLTISYVPMTNNGLDPYDKFYSGAFPNGGICTSPTANTSGGNGQFGQCLNQNAFTTRRLRAKGNNDWIAPTATSVFRIGTQELVSATSDNSTPALGGAVPNFQPNANADGVFLYDMNINLVLGNLYQPLMLSTDGNNFSIELARIPNVQEVYRRIYTRYEHIDPAASVDSGVTYLGSTCNIYQCGSSTIAGYQGSSATHSSITIGSTEYDPVTNRLSAHKGIGAYGVSIGELKSGTGLHSSVQEDFTQVWRRTRGTTTQSCGFLCTETVWGAWGSWSAVAPKTPLTGQLHPSLDRPDPYETTWRQNYNNQILGIQTTTPADIAGRINNMQPTGATVSNNFGSAVIDGLLIQHFKLTTTGL</sequence>
<evidence type="ECO:0000313" key="3">
    <source>
        <dbReference type="Proteomes" id="UP000294395"/>
    </source>
</evidence>
<keyword evidence="1" id="KW-0732">Signal</keyword>
<feature type="chain" id="PRO_5020685476" description="Signal peptide-containing protein" evidence="1">
    <location>
        <begin position="30"/>
        <end position="700"/>
    </location>
</feature>
<reference evidence="2 3" key="1">
    <citation type="submission" date="2019-03" db="EMBL/GenBank/DDBJ databases">
        <title>Complete genome sequence of two outbreak-associated Acinetobacter haemolyticus strains.</title>
        <authorList>
            <person name="Bai L."/>
            <person name="Zhang S.-C."/>
            <person name="Deng Y."/>
            <person name="Song C.-C."/>
            <person name="Kang G.-B."/>
            <person name="Dong Y."/>
            <person name="Wang Y."/>
            <person name="Gao F."/>
            <person name="Huang H."/>
        </authorList>
    </citation>
    <scope>NUCLEOTIDE SEQUENCE [LARGE SCALE GENOMIC DNA]</scope>
    <source>
        <strain evidence="2 3">TJR01</strain>
    </source>
</reference>
<proteinExistence type="predicted"/>
<dbReference type="EMBL" id="CP038009">
    <property type="protein sequence ID" value="QBQ16935.1"/>
    <property type="molecule type" value="Genomic_DNA"/>
</dbReference>
<evidence type="ECO:0008006" key="4">
    <source>
        <dbReference type="Google" id="ProtNLM"/>
    </source>
</evidence>
<dbReference type="Proteomes" id="UP000294395">
    <property type="component" value="Chromosome"/>
</dbReference>
<dbReference type="RefSeq" id="WP_134252792.1">
    <property type="nucleotide sequence ID" value="NZ_CAXNZT010000122.1"/>
</dbReference>
<dbReference type="AlphaFoldDB" id="A0A4P7B5W3"/>
<accession>A0A4P7B5W3</accession>
<protein>
    <recommendedName>
        <fullName evidence="4">Signal peptide-containing protein</fullName>
    </recommendedName>
</protein>
<evidence type="ECO:0000256" key="1">
    <source>
        <dbReference type="SAM" id="SignalP"/>
    </source>
</evidence>